<name>D8PNJ5_SCHCM</name>
<evidence type="ECO:0000313" key="5">
    <source>
        <dbReference type="EMBL" id="EFJ01540.1"/>
    </source>
</evidence>
<keyword evidence="1 2" id="KW-0238">DNA-binding</keyword>
<feature type="compositionally biased region" description="Pro residues" evidence="3">
    <location>
        <begin position="276"/>
        <end position="286"/>
    </location>
</feature>
<dbReference type="SMART" id="SM00389">
    <property type="entry name" value="HOX"/>
    <property type="match status" value="1"/>
</dbReference>
<dbReference type="CDD" id="cd00086">
    <property type="entry name" value="homeodomain"/>
    <property type="match status" value="1"/>
</dbReference>
<dbReference type="GO" id="GO:0003677">
    <property type="term" value="F:DNA binding"/>
    <property type="evidence" value="ECO:0007669"/>
    <property type="project" value="UniProtKB-UniRule"/>
</dbReference>
<feature type="non-terminal residue" evidence="5">
    <location>
        <position position="604"/>
    </location>
</feature>
<reference evidence="5 6" key="1">
    <citation type="journal article" date="2010" name="Nat. Biotechnol.">
        <title>Genome sequence of the model mushroom Schizophyllum commune.</title>
        <authorList>
            <person name="Ohm R.A."/>
            <person name="de Jong J.F."/>
            <person name="Lugones L.G."/>
            <person name="Aerts A."/>
            <person name="Kothe E."/>
            <person name="Stajich J.E."/>
            <person name="de Vries R.P."/>
            <person name="Record E."/>
            <person name="Levasseur A."/>
            <person name="Baker S.E."/>
            <person name="Bartholomew K.A."/>
            <person name="Coutinho P.M."/>
            <person name="Erdmann S."/>
            <person name="Fowler T.J."/>
            <person name="Gathman A.C."/>
            <person name="Lombard V."/>
            <person name="Henrissat B."/>
            <person name="Knabe N."/>
            <person name="Kuees U."/>
            <person name="Lilly W.W."/>
            <person name="Lindquist E."/>
            <person name="Lucas S."/>
            <person name="Magnuson J.K."/>
            <person name="Piumi F."/>
            <person name="Raudaskoski M."/>
            <person name="Salamov A."/>
            <person name="Schmutz J."/>
            <person name="Schwarze F.W.M.R."/>
            <person name="vanKuyk P.A."/>
            <person name="Horton J.S."/>
            <person name="Grigoriev I.V."/>
            <person name="Woesten H.A.B."/>
        </authorList>
    </citation>
    <scope>NUCLEOTIDE SEQUENCE [LARGE SCALE GENOMIC DNA]</scope>
    <source>
        <strain evidence="6">H4-8 / FGSC 9210</strain>
    </source>
</reference>
<evidence type="ECO:0000256" key="3">
    <source>
        <dbReference type="SAM" id="MobiDB-lite"/>
    </source>
</evidence>
<keyword evidence="1 2" id="KW-0539">Nucleus</keyword>
<protein>
    <recommendedName>
        <fullName evidence="4">Homeobox domain-containing protein</fullName>
    </recommendedName>
</protein>
<organism evidence="6">
    <name type="scientific">Schizophyllum commune (strain H4-8 / FGSC 9210)</name>
    <name type="common">Split gill fungus</name>
    <dbReference type="NCBI Taxonomy" id="578458"/>
    <lineage>
        <taxon>Eukaryota</taxon>
        <taxon>Fungi</taxon>
        <taxon>Dikarya</taxon>
        <taxon>Basidiomycota</taxon>
        <taxon>Agaricomycotina</taxon>
        <taxon>Agaricomycetes</taxon>
        <taxon>Agaricomycetidae</taxon>
        <taxon>Agaricales</taxon>
        <taxon>Schizophyllaceae</taxon>
        <taxon>Schizophyllum</taxon>
    </lineage>
</organism>
<dbReference type="GeneID" id="9595124"/>
<dbReference type="EMBL" id="GL377302">
    <property type="protein sequence ID" value="EFJ01540.1"/>
    <property type="molecule type" value="Genomic_DNA"/>
</dbReference>
<evidence type="ECO:0000259" key="4">
    <source>
        <dbReference type="PROSITE" id="PS50071"/>
    </source>
</evidence>
<feature type="region of interest" description="Disordered" evidence="3">
    <location>
        <begin position="84"/>
        <end position="162"/>
    </location>
</feature>
<evidence type="ECO:0000256" key="2">
    <source>
        <dbReference type="RuleBase" id="RU000682"/>
    </source>
</evidence>
<feature type="region of interest" description="Disordered" evidence="3">
    <location>
        <begin position="181"/>
        <end position="338"/>
    </location>
</feature>
<evidence type="ECO:0000256" key="1">
    <source>
        <dbReference type="PROSITE-ProRule" id="PRU00108"/>
    </source>
</evidence>
<feature type="compositionally biased region" description="Basic and acidic residues" evidence="3">
    <location>
        <begin position="88"/>
        <end position="104"/>
    </location>
</feature>
<dbReference type="VEuPathDB" id="FungiDB:SCHCODRAFT_02621229"/>
<dbReference type="InParanoid" id="D8PNJ5"/>
<feature type="compositionally biased region" description="Polar residues" evidence="3">
    <location>
        <begin position="253"/>
        <end position="271"/>
    </location>
</feature>
<proteinExistence type="predicted"/>
<dbReference type="KEGG" id="scm:SCHCO_02621229"/>
<feature type="DNA-binding region" description="Homeobox" evidence="1">
    <location>
        <begin position="33"/>
        <end position="92"/>
    </location>
</feature>
<dbReference type="RefSeq" id="XP_003036442.1">
    <property type="nucleotide sequence ID" value="XM_003036396.1"/>
</dbReference>
<keyword evidence="6" id="KW-1185">Reference proteome</keyword>
<dbReference type="SUPFAM" id="SSF46689">
    <property type="entry name" value="Homeodomain-like"/>
    <property type="match status" value="1"/>
</dbReference>
<keyword evidence="1 2" id="KW-0371">Homeobox</keyword>
<dbReference type="OMA" id="TSWIARW"/>
<sequence length="604" mass="65619">MSASTKTQQNGQTHDDIEFLSAPTRVARGMGKTGRAPVFATNQQMRALQAAYQESTFIQGSRLQKLADDVGLTQRWIALWFQRQRRKTRDEKPQEADQPVKQEDEVPSVKGNTNGRVRKRRKSKKMIEDEDDDEQDVGASSSKSLVKKEPEDSTATVPAKPLTLTIRLPALKRAHPTMNDAHSEVTMVVDPQPVTQTASSQPTASSSRPRSGSIIDFGDTNEPMPAPTEHQQPLSFPRQESFPSASRPPSPQEIITQPQYQSHYDPSSSAPQVFLPVPPTLQPPGSPVSIPSSSSDSDDSDLASAPPLLASNPHARALHAGAPVDPDVATQPAYKFTDPTRLREMYVDMYSRPGPAPLDVLAPPQKRTRTAYEHLAKYPTLAPGERAAMGQSQMKQEPGEGSLQPRPSPYMPPPPPPAEGEEDPAMALSSHAEEADPTAREPSEEVQLAYPDAASPSPPPSGTLRTSHGPAAALRTQRTFVKTEPASDAPALRPANFEVPPVPYGAPPWRPMSPQPSRRQSTVAIPNEELDEDSPAALFKQLAVLKVADDAGPVDVDASAGQEYVTDREEILRRLLDPALAERDPVQAAMGLVFLARVGMQDYL</sequence>
<dbReference type="InterPro" id="IPR009057">
    <property type="entry name" value="Homeodomain-like_sf"/>
</dbReference>
<dbReference type="Proteomes" id="UP000007431">
    <property type="component" value="Unassembled WGS sequence"/>
</dbReference>
<dbReference type="PROSITE" id="PS50071">
    <property type="entry name" value="HOMEOBOX_2"/>
    <property type="match status" value="1"/>
</dbReference>
<dbReference type="InterPro" id="IPR001356">
    <property type="entry name" value="HD"/>
</dbReference>
<comment type="subcellular location">
    <subcellularLocation>
        <location evidence="1 2">Nucleus</location>
    </subcellularLocation>
</comment>
<accession>D8PNJ5</accession>
<feature type="domain" description="Homeobox" evidence="4">
    <location>
        <begin position="31"/>
        <end position="91"/>
    </location>
</feature>
<evidence type="ECO:0000313" key="6">
    <source>
        <dbReference type="Proteomes" id="UP000007431"/>
    </source>
</evidence>
<dbReference type="Pfam" id="PF00046">
    <property type="entry name" value="Homeodomain"/>
    <property type="match status" value="1"/>
</dbReference>
<feature type="compositionally biased region" description="Basic and acidic residues" evidence="3">
    <location>
        <begin position="431"/>
        <end position="443"/>
    </location>
</feature>
<gene>
    <name evidence="5" type="ORF">SCHCODRAFT_269945</name>
</gene>
<dbReference type="Gene3D" id="1.10.10.60">
    <property type="entry name" value="Homeodomain-like"/>
    <property type="match status" value="1"/>
</dbReference>
<dbReference type="OrthoDB" id="3048971at2759"/>
<feature type="compositionally biased region" description="Low complexity" evidence="3">
    <location>
        <begin position="196"/>
        <end position="211"/>
    </location>
</feature>
<dbReference type="AlphaFoldDB" id="D8PNJ5"/>
<feature type="compositionally biased region" description="Pro residues" evidence="3">
    <location>
        <begin position="406"/>
        <end position="418"/>
    </location>
</feature>
<feature type="region of interest" description="Disordered" evidence="3">
    <location>
        <begin position="378"/>
        <end position="499"/>
    </location>
</feature>
<dbReference type="HOGENOM" id="CLU_452097_0_0_1"/>
<dbReference type="GO" id="GO:0005634">
    <property type="term" value="C:nucleus"/>
    <property type="evidence" value="ECO:0007669"/>
    <property type="project" value="UniProtKB-SubCell"/>
</dbReference>
<feature type="compositionally biased region" description="Low complexity" evidence="3">
    <location>
        <begin position="302"/>
        <end position="313"/>
    </location>
</feature>